<evidence type="ECO:0000256" key="1">
    <source>
        <dbReference type="PROSITE-ProRule" id="PRU00339"/>
    </source>
</evidence>
<dbReference type="EMBL" id="DSMG01000058">
    <property type="protein sequence ID" value="HDX30881.1"/>
    <property type="molecule type" value="Genomic_DNA"/>
</dbReference>
<dbReference type="InterPro" id="IPR005158">
    <property type="entry name" value="BTAD"/>
</dbReference>
<dbReference type="PRINTS" id="PR00364">
    <property type="entry name" value="DISEASERSIST"/>
</dbReference>
<dbReference type="Gene3D" id="3.40.50.300">
    <property type="entry name" value="P-loop containing nucleotide triphosphate hydrolases"/>
    <property type="match status" value="1"/>
</dbReference>
<dbReference type="Pfam" id="PF13424">
    <property type="entry name" value="TPR_12"/>
    <property type="match status" value="2"/>
</dbReference>
<accession>A0A7C1JGK0</accession>
<dbReference type="SUPFAM" id="SSF46894">
    <property type="entry name" value="C-terminal effector domain of the bipartite response regulators"/>
    <property type="match status" value="1"/>
</dbReference>
<feature type="repeat" description="TPR" evidence="1">
    <location>
        <begin position="1108"/>
        <end position="1141"/>
    </location>
</feature>
<protein>
    <submittedName>
        <fullName evidence="3">Tetratricopeptide repeat protein</fullName>
    </submittedName>
</protein>
<evidence type="ECO:0000313" key="3">
    <source>
        <dbReference type="EMBL" id="HDX30881.1"/>
    </source>
</evidence>
<gene>
    <name evidence="3" type="ORF">ENQ20_05235</name>
</gene>
<dbReference type="Pfam" id="PF03704">
    <property type="entry name" value="BTAD"/>
    <property type="match status" value="1"/>
</dbReference>
<proteinExistence type="predicted"/>
<dbReference type="InterPro" id="IPR049945">
    <property type="entry name" value="AAA_22"/>
</dbReference>
<reference evidence="3" key="1">
    <citation type="journal article" date="2020" name="mSystems">
        <title>Genome- and Community-Level Interaction Insights into Carbon Utilization and Element Cycling Functions of Hydrothermarchaeota in Hydrothermal Sediment.</title>
        <authorList>
            <person name="Zhou Z."/>
            <person name="Liu Y."/>
            <person name="Xu W."/>
            <person name="Pan J."/>
            <person name="Luo Z.H."/>
            <person name="Li M."/>
        </authorList>
    </citation>
    <scope>NUCLEOTIDE SEQUENCE [LARGE SCALE GENOMIC DNA]</scope>
    <source>
        <strain evidence="3">SpSt-289</strain>
    </source>
</reference>
<feature type="repeat" description="TPR" evidence="1">
    <location>
        <begin position="908"/>
        <end position="941"/>
    </location>
</feature>
<dbReference type="SMART" id="SM00028">
    <property type="entry name" value="TPR"/>
    <property type="match status" value="8"/>
</dbReference>
<dbReference type="GO" id="GO:0016887">
    <property type="term" value="F:ATP hydrolysis activity"/>
    <property type="evidence" value="ECO:0007669"/>
    <property type="project" value="InterPro"/>
</dbReference>
<feature type="domain" description="Bacterial transcriptional activator" evidence="2">
    <location>
        <begin position="100"/>
        <end position="253"/>
    </location>
</feature>
<dbReference type="SUPFAM" id="SSF48452">
    <property type="entry name" value="TPR-like"/>
    <property type="match status" value="4"/>
</dbReference>
<dbReference type="InterPro" id="IPR036388">
    <property type="entry name" value="WH-like_DNA-bd_sf"/>
</dbReference>
<sequence length="1248" mass="137959">MATLVLHLFGGFEARLADQPLQGFRSVKNEALLAYLALTANRSHPRPALAGLLWPEEPEDAARRNLRQALFQLRRVLGAAGSAVIVDQNTVRFADTDIWTDAAAFNHLFHLCAHHEHTGLDRCAPCMMRCAEAVALYRGEFLQGLFIDDSPALEEWLIMQREWFHARCMEMLDALAAWHETNAEFQVAYRYAQRQIELDPLREEAHRRAMRVLALAGQRSAALAAYETCWRWLEKELGVPPSPETEALAAQIRSGTITPTLSSPASERSPAPLHNLPPLSTSLIGRENELTQLRQWLLDSTRRLITLTGPGGVGKTLLSLAAATEMRGAFADGVWFISLAGSDDLDTLVVAVAREMGLNLQPAPEPWRQLVEFLATREALLILDNFEHLLSAAERLSELLMKAPRLKLLVTSRARLNLQAEHVVSLSGLTWPEEESALLPGALQRWSGTRLFLECAQRVDPNFMADASSASAIAAICRLVNGMPLAIELAAGWVEIYTCEEIAQAIRSNLDFLATDRSDVPLRQRSVRAAFDYSWRLLRPEEQRMLAQLSVFRGEFSRNAALAITDAALPTLTALVRQSLLQVVKPGRFVMHELLRQFAGDQAVRLAGEGLLPKVEDAHARHAHYYLQELAGHAQALVGELPQQSAAAIAADLDNIRAAWRWAVEHREETLLAHALEGLARFYELRGLHQEAAQRFKETLDVVRNERLRAALQIEQARACITLARYDDAITASRAALESAQCMDDPGLAAAALLQLGLVANVMGDAPEAERYLEQALPLAHAAADTALIAEILAAQAPVRAYLGQDGSPLLHEALAIYRKLGNRRREGLTLNDLAMVATRTHDWDACIHYASAALEVARTLGEPRFESMTLNILAAAHAERGDYAESDRALLRSVHLARSIGYQIGEVNALNSLGLNHLERHERHQARDYFEQALEIARRTNYRRGIGVLLANLGNLACEEEEYVRSEALQCEALEIARAAEDRYFVALRLSSLGDVRRWQGDYAGAFQCFREAAELAAELGALSIEAKARADVGLLWHLFGEDARCEQELNRSLLLARRSQSLGSEYRAEAALAWLAFLKEDQENAVATLRSVAERAHTAEQKAAEAQALSALGAVLIELGDYDAAEAALERSLALRRALPGKLMTLTPLAHLADLTYRSARRRDAMRLLEEMLLILGEGVVGGVDDPLTVYAIGWKVLQGVGDARSSSFLCRGRQHLLKQASAFPRAKLQQRLQALLGDSLPLDFC</sequence>
<dbReference type="PANTHER" id="PTHR47691:SF3">
    <property type="entry name" value="HTH-TYPE TRANSCRIPTIONAL REGULATOR RV0890C-RELATED"/>
    <property type="match status" value="1"/>
</dbReference>
<dbReference type="Pfam" id="PF13401">
    <property type="entry name" value="AAA_22"/>
    <property type="match status" value="1"/>
</dbReference>
<name>A0A7C1JGK0_9CHLR</name>
<dbReference type="Gene3D" id="1.10.10.10">
    <property type="entry name" value="Winged helix-like DNA-binding domain superfamily/Winged helix DNA-binding domain"/>
    <property type="match status" value="1"/>
</dbReference>
<dbReference type="InterPro" id="IPR027417">
    <property type="entry name" value="P-loop_NTPase"/>
</dbReference>
<dbReference type="Gene3D" id="1.25.40.10">
    <property type="entry name" value="Tetratricopeptide repeat domain"/>
    <property type="match status" value="4"/>
</dbReference>
<dbReference type="GO" id="GO:0003677">
    <property type="term" value="F:DNA binding"/>
    <property type="evidence" value="ECO:0007669"/>
    <property type="project" value="InterPro"/>
</dbReference>
<dbReference type="SMART" id="SM01043">
    <property type="entry name" value="BTAD"/>
    <property type="match status" value="1"/>
</dbReference>
<dbReference type="GO" id="GO:0006355">
    <property type="term" value="P:regulation of DNA-templated transcription"/>
    <property type="evidence" value="ECO:0007669"/>
    <property type="project" value="InterPro"/>
</dbReference>
<dbReference type="InterPro" id="IPR011990">
    <property type="entry name" value="TPR-like_helical_dom_sf"/>
</dbReference>
<comment type="caution">
    <text evidence="3">The sequence shown here is derived from an EMBL/GenBank/DDBJ whole genome shotgun (WGS) entry which is preliminary data.</text>
</comment>
<dbReference type="AlphaFoldDB" id="A0A7C1JGK0"/>
<keyword evidence="1" id="KW-0802">TPR repeat</keyword>
<dbReference type="PANTHER" id="PTHR47691">
    <property type="entry name" value="REGULATOR-RELATED"/>
    <property type="match status" value="1"/>
</dbReference>
<dbReference type="PROSITE" id="PS50005">
    <property type="entry name" value="TPR"/>
    <property type="match status" value="2"/>
</dbReference>
<dbReference type="InterPro" id="IPR019734">
    <property type="entry name" value="TPR_rpt"/>
</dbReference>
<dbReference type="SUPFAM" id="SSF52540">
    <property type="entry name" value="P-loop containing nucleoside triphosphate hydrolases"/>
    <property type="match status" value="1"/>
</dbReference>
<evidence type="ECO:0000259" key="2">
    <source>
        <dbReference type="SMART" id="SM01043"/>
    </source>
</evidence>
<organism evidence="3">
    <name type="scientific">Caldilinea aerophila</name>
    <dbReference type="NCBI Taxonomy" id="133453"/>
    <lineage>
        <taxon>Bacteria</taxon>
        <taxon>Bacillati</taxon>
        <taxon>Chloroflexota</taxon>
        <taxon>Caldilineae</taxon>
        <taxon>Caldilineales</taxon>
        <taxon>Caldilineaceae</taxon>
        <taxon>Caldilinea</taxon>
    </lineage>
</organism>
<dbReference type="InterPro" id="IPR016032">
    <property type="entry name" value="Sig_transdc_resp-reg_C-effctor"/>
</dbReference>